<evidence type="ECO:0000256" key="1">
    <source>
        <dbReference type="ARBA" id="ARBA00022734"/>
    </source>
</evidence>
<keyword evidence="2" id="KW-0812">Transmembrane</keyword>
<evidence type="ECO:0000259" key="3">
    <source>
        <dbReference type="PROSITE" id="PS51752"/>
    </source>
</evidence>
<dbReference type="Proteomes" id="UP000008021">
    <property type="component" value="Chromosome 4"/>
</dbReference>
<dbReference type="InterPro" id="IPR001229">
    <property type="entry name" value="Jacalin-like_lectin_dom"/>
</dbReference>
<dbReference type="PANTHER" id="PTHR46506">
    <property type="entry name" value="OS05G0143600 PROTEIN"/>
    <property type="match status" value="1"/>
</dbReference>
<dbReference type="eggNOG" id="ENOG502R593">
    <property type="taxonomic scope" value="Eukaryota"/>
</dbReference>
<reference evidence="4" key="2">
    <citation type="submission" date="2018-05" db="EMBL/GenBank/DDBJ databases">
        <title>OmerRS3 (Oryza meridionalis Reference Sequence Version 3).</title>
        <authorList>
            <person name="Zhang J."/>
            <person name="Kudrna D."/>
            <person name="Lee S."/>
            <person name="Talag J."/>
            <person name="Welchert J."/>
            <person name="Wing R.A."/>
        </authorList>
    </citation>
    <scope>NUCLEOTIDE SEQUENCE [LARGE SCALE GENOMIC DNA]</scope>
    <source>
        <strain evidence="4">cv. OR44</strain>
    </source>
</reference>
<dbReference type="GO" id="GO:0030246">
    <property type="term" value="F:carbohydrate binding"/>
    <property type="evidence" value="ECO:0007669"/>
    <property type="project" value="UniProtKB-KW"/>
</dbReference>
<dbReference type="SMART" id="SM00915">
    <property type="entry name" value="Jacalin"/>
    <property type="match status" value="1"/>
</dbReference>
<evidence type="ECO:0000313" key="4">
    <source>
        <dbReference type="EnsemblPlants" id="OMERI04G01040.1"/>
    </source>
</evidence>
<dbReference type="AlphaFoldDB" id="A0A0E0DA84"/>
<dbReference type="InterPro" id="IPR036404">
    <property type="entry name" value="Jacalin-like_lectin_dom_sf"/>
</dbReference>
<keyword evidence="2" id="KW-1133">Transmembrane helix</keyword>
<dbReference type="Pfam" id="PF01419">
    <property type="entry name" value="Jacalin"/>
    <property type="match status" value="3"/>
</dbReference>
<dbReference type="Gramene" id="OMERI04G01040.1">
    <property type="protein sequence ID" value="OMERI04G01040.1"/>
    <property type="gene ID" value="OMERI04G01040"/>
</dbReference>
<dbReference type="PROSITE" id="PS51752">
    <property type="entry name" value="JACALIN_LECTIN"/>
    <property type="match status" value="1"/>
</dbReference>
<protein>
    <recommendedName>
        <fullName evidence="3">Jacalin-type lectin domain-containing protein</fullName>
    </recommendedName>
</protein>
<evidence type="ECO:0000256" key="2">
    <source>
        <dbReference type="SAM" id="Phobius"/>
    </source>
</evidence>
<proteinExistence type="predicted"/>
<keyword evidence="1" id="KW-0430">Lectin</keyword>
<keyword evidence="2" id="KW-0472">Membrane</keyword>
<organism evidence="4">
    <name type="scientific">Oryza meridionalis</name>
    <dbReference type="NCBI Taxonomy" id="40149"/>
    <lineage>
        <taxon>Eukaryota</taxon>
        <taxon>Viridiplantae</taxon>
        <taxon>Streptophyta</taxon>
        <taxon>Embryophyta</taxon>
        <taxon>Tracheophyta</taxon>
        <taxon>Spermatophyta</taxon>
        <taxon>Magnoliopsida</taxon>
        <taxon>Liliopsida</taxon>
        <taxon>Poales</taxon>
        <taxon>Poaceae</taxon>
        <taxon>BOP clade</taxon>
        <taxon>Oryzoideae</taxon>
        <taxon>Oryzeae</taxon>
        <taxon>Oryzinae</taxon>
        <taxon>Oryza</taxon>
    </lineage>
</organism>
<dbReference type="EnsemblPlants" id="OMERI04G01040.1">
    <property type="protein sequence ID" value="OMERI04G01040.1"/>
    <property type="gene ID" value="OMERI04G01040"/>
</dbReference>
<feature type="transmembrane region" description="Helical" evidence="2">
    <location>
        <begin position="201"/>
        <end position="227"/>
    </location>
</feature>
<keyword evidence="5" id="KW-1185">Reference proteome</keyword>
<sequence>MERRSAAKVGLWGGSGGRPFDIRPSATVPRRLNSITLYHPDGAIHSLYYDYYMKSQRRGGGGDELKLVKDGPWGQRYSYNSIAVHDTIKLSADEQVTSVEGTVGRFRDVDEPIKLSAREQVTAVEGTVGNFRDVDEPVITSLTFYTNAGRKYGPYGGNGKQGTPFSIPESTLLLFPGLSGSKIRSKPTKTRNAMEMVERRFSWLAVVTIVLVSISVYTCSFLAGVALGRALERRNNLHPSSINGAVDDDTELAVLPGRRWSSLVGKKVGPWGGSGGWHDFGIGGRSSRSSPVLPRQLNSIVLYHSRGAIHSLYYDYYIQIHPQKLGRGHDELKLVKNGPWGQKYSFDSIAVREMIKLSDDEQVTAVEGTFGHFRDVVEPVITSLTFHTNAGRTYGPYGGGGEPGSGTPFSVPAEEGRIIVGFWGRAGWLLDSIGVYVRRER</sequence>
<reference evidence="4" key="1">
    <citation type="submission" date="2015-04" db="UniProtKB">
        <authorList>
            <consortium name="EnsemblPlants"/>
        </authorList>
    </citation>
    <scope>IDENTIFICATION</scope>
</reference>
<evidence type="ECO:0000313" key="5">
    <source>
        <dbReference type="Proteomes" id="UP000008021"/>
    </source>
</evidence>
<accession>A0A0E0DA84</accession>
<feature type="domain" description="Jacalin-type lectin" evidence="3">
    <location>
        <begin position="265"/>
        <end position="439"/>
    </location>
</feature>
<name>A0A0E0DA84_9ORYZ</name>
<dbReference type="STRING" id="40149.A0A0E0DA84"/>
<dbReference type="Gene3D" id="2.100.10.30">
    <property type="entry name" value="Jacalin-like lectin domain"/>
    <property type="match status" value="3"/>
</dbReference>
<dbReference type="SUPFAM" id="SSF51101">
    <property type="entry name" value="Mannose-binding lectins"/>
    <property type="match status" value="2"/>
</dbReference>
<dbReference type="HOGENOM" id="CLU_621717_0_0_1"/>